<dbReference type="OMA" id="HLAFKGH"/>
<dbReference type="Proteomes" id="UP000070444">
    <property type="component" value="Unassembled WGS sequence"/>
</dbReference>
<dbReference type="EMBL" id="KQ964466">
    <property type="protein sequence ID" value="KXN71825.1"/>
    <property type="molecule type" value="Genomic_DNA"/>
</dbReference>
<name>A0A137P9Z3_CONC2</name>
<comment type="similarity">
    <text evidence="1 4">Belongs to the yippee family.</text>
</comment>
<evidence type="ECO:0000313" key="6">
    <source>
        <dbReference type="EMBL" id="KXN71825.1"/>
    </source>
</evidence>
<evidence type="ECO:0000259" key="5">
    <source>
        <dbReference type="PROSITE" id="PS51792"/>
    </source>
</evidence>
<dbReference type="Pfam" id="PF03226">
    <property type="entry name" value="Yippee-Mis18"/>
    <property type="match status" value="1"/>
</dbReference>
<dbReference type="InterPro" id="IPR004910">
    <property type="entry name" value="Yippee/Mis18/Cereblon"/>
</dbReference>
<evidence type="ECO:0000313" key="7">
    <source>
        <dbReference type="Proteomes" id="UP000070444"/>
    </source>
</evidence>
<accession>A0A137P9Z3</accession>
<sequence>MGQVFKNYLNSSHVYCCVSCNTHLSAKEYVISKNFQGQYGPAYLVKSVINVSEGEPEDRDMLTGVHTACNIMCIDCQKILGWKYIKAFEQDQKFKEGMYILEKLLISRVK</sequence>
<evidence type="ECO:0000256" key="3">
    <source>
        <dbReference type="ARBA" id="ARBA00022833"/>
    </source>
</evidence>
<dbReference type="AlphaFoldDB" id="A0A137P9Z3"/>
<dbReference type="PROSITE" id="PS51792">
    <property type="entry name" value="YIPPEE"/>
    <property type="match status" value="1"/>
</dbReference>
<organism evidence="6 7">
    <name type="scientific">Conidiobolus coronatus (strain ATCC 28846 / CBS 209.66 / NRRL 28638)</name>
    <name type="common">Delacroixia coronata</name>
    <dbReference type="NCBI Taxonomy" id="796925"/>
    <lineage>
        <taxon>Eukaryota</taxon>
        <taxon>Fungi</taxon>
        <taxon>Fungi incertae sedis</taxon>
        <taxon>Zoopagomycota</taxon>
        <taxon>Entomophthoromycotina</taxon>
        <taxon>Entomophthoromycetes</taxon>
        <taxon>Entomophthorales</taxon>
        <taxon>Ancylistaceae</taxon>
        <taxon>Conidiobolus</taxon>
    </lineage>
</organism>
<dbReference type="OrthoDB" id="6407410at2759"/>
<dbReference type="InterPro" id="IPR034751">
    <property type="entry name" value="Yippee"/>
</dbReference>
<keyword evidence="2" id="KW-0479">Metal-binding</keyword>
<dbReference type="STRING" id="796925.A0A137P9Z3"/>
<protein>
    <recommendedName>
        <fullName evidence="4">Protein yippee-like</fullName>
    </recommendedName>
</protein>
<dbReference type="InterPro" id="IPR039058">
    <property type="entry name" value="Yippee_fam"/>
</dbReference>
<evidence type="ECO:0000256" key="1">
    <source>
        <dbReference type="ARBA" id="ARBA00005613"/>
    </source>
</evidence>
<proteinExistence type="inferred from homology"/>
<evidence type="ECO:0000256" key="2">
    <source>
        <dbReference type="ARBA" id="ARBA00022723"/>
    </source>
</evidence>
<dbReference type="GO" id="GO:0046872">
    <property type="term" value="F:metal ion binding"/>
    <property type="evidence" value="ECO:0007669"/>
    <property type="project" value="UniProtKB-KW"/>
</dbReference>
<keyword evidence="3" id="KW-0862">Zinc</keyword>
<gene>
    <name evidence="6" type="ORF">CONCODRAFT_16640</name>
</gene>
<reference evidence="6 7" key="1">
    <citation type="journal article" date="2015" name="Genome Biol. Evol.">
        <title>Phylogenomic analyses indicate that early fungi evolved digesting cell walls of algal ancestors of land plants.</title>
        <authorList>
            <person name="Chang Y."/>
            <person name="Wang S."/>
            <person name="Sekimoto S."/>
            <person name="Aerts A.L."/>
            <person name="Choi C."/>
            <person name="Clum A."/>
            <person name="LaButti K.M."/>
            <person name="Lindquist E.A."/>
            <person name="Yee Ngan C."/>
            <person name="Ohm R.A."/>
            <person name="Salamov A.A."/>
            <person name="Grigoriev I.V."/>
            <person name="Spatafora J.W."/>
            <person name="Berbee M.L."/>
        </authorList>
    </citation>
    <scope>NUCLEOTIDE SEQUENCE [LARGE SCALE GENOMIC DNA]</scope>
    <source>
        <strain evidence="6 7">NRRL 28638</strain>
    </source>
</reference>
<evidence type="ECO:0000256" key="4">
    <source>
        <dbReference type="RuleBase" id="RU110713"/>
    </source>
</evidence>
<keyword evidence="7" id="KW-1185">Reference proteome</keyword>
<feature type="domain" description="Yippee" evidence="5">
    <location>
        <begin position="13"/>
        <end position="110"/>
    </location>
</feature>
<dbReference type="PANTHER" id="PTHR13848">
    <property type="entry name" value="PROTEIN YIPPEE-LIKE CG15309-RELATED"/>
    <property type="match status" value="1"/>
</dbReference>